<organism evidence="1 2">
    <name type="scientific">Yersinia mollaretii (strain ATCC 43969 / DSM 18520 / CIP 103324 / CNY 7263 / WAIP 204)</name>
    <dbReference type="NCBI Taxonomy" id="349967"/>
    <lineage>
        <taxon>Bacteria</taxon>
        <taxon>Pseudomonadati</taxon>
        <taxon>Pseudomonadota</taxon>
        <taxon>Gammaproteobacteria</taxon>
        <taxon>Enterobacterales</taxon>
        <taxon>Yersiniaceae</taxon>
        <taxon>Yersinia</taxon>
    </lineage>
</organism>
<evidence type="ECO:0000313" key="1">
    <source>
        <dbReference type="EMBL" id="EEQ08565.1"/>
    </source>
</evidence>
<keyword evidence="2" id="KW-1185">Reference proteome</keyword>
<reference evidence="1" key="1">
    <citation type="submission" date="2008-12" db="EMBL/GenBank/DDBJ databases">
        <title>Annotation of the Yersinia mollaretii ATCC 43969 genome.</title>
        <authorList>
            <person name="Read T.D."/>
            <person name="Akmal A."/>
            <person name="Bishop-Lilly K."/>
            <person name="Chen P.E."/>
            <person name="Cook C."/>
            <person name="Kiley M.P."/>
            <person name="Lentz S."/>
            <person name="Mateczun A."/>
            <person name="Nagarajan N."/>
            <person name="Nolan N."/>
            <person name="Osborne B.I."/>
            <person name="Pop M."/>
            <person name="Sozhamannan S."/>
            <person name="Stewart A.C."/>
            <person name="Sulakvelidze A."/>
            <person name="Thomason B."/>
            <person name="Willner K."/>
            <person name="Zwick M.E."/>
        </authorList>
    </citation>
    <scope>NUCLEOTIDE SEQUENCE [LARGE SCALE GENOMIC DNA]</scope>
    <source>
        <strain evidence="1">ATCC 43969</strain>
    </source>
</reference>
<sequence>MGSKSSVKSLVTSMAIGGALSGFDVLMGWESAAEGA</sequence>
<comment type="caution">
    <text evidence="1">The sequence shown here is derived from an EMBL/GenBank/DDBJ whole genome shotgun (WGS) entry which is preliminary data.</text>
</comment>
<gene>
    <name evidence="1" type="ORF">ymoll0001_41330</name>
</gene>
<feature type="non-terminal residue" evidence="1">
    <location>
        <position position="36"/>
    </location>
</feature>
<evidence type="ECO:0000313" key="2">
    <source>
        <dbReference type="Proteomes" id="UP000003027"/>
    </source>
</evidence>
<name>A0ABP2E982_YERMW</name>
<dbReference type="EMBL" id="AALD02000155">
    <property type="protein sequence ID" value="EEQ08565.1"/>
    <property type="molecule type" value="Genomic_DNA"/>
</dbReference>
<accession>A0ABP2E982</accession>
<proteinExistence type="predicted"/>
<protein>
    <submittedName>
        <fullName evidence="1">Large exoprotein involved in heme utilization or adhesion</fullName>
    </submittedName>
</protein>
<dbReference type="Proteomes" id="UP000003027">
    <property type="component" value="Unassembled WGS sequence"/>
</dbReference>